<protein>
    <submittedName>
        <fullName evidence="1">Uncharacterized protein</fullName>
    </submittedName>
</protein>
<dbReference type="Proteomes" id="UP000054396">
    <property type="component" value="Unassembled WGS sequence"/>
</dbReference>
<dbReference type="RefSeq" id="WP_058862606.1">
    <property type="nucleotide sequence ID" value="NZ_LPXO01000007.1"/>
</dbReference>
<gene>
    <name evidence="1" type="ORF">AVJ23_12840</name>
</gene>
<proteinExistence type="predicted"/>
<sequence>MLEDLKTRLEELRKDLLIAEAEARPAVLDRLEDVVTQLETHGGKVPAWAREEVEARTDGRVEDQFDNMPV</sequence>
<dbReference type="AlphaFoldDB" id="A0A0W7WI37"/>
<dbReference type="OrthoDB" id="7875626at2"/>
<keyword evidence="2" id="KW-1185">Reference proteome</keyword>
<dbReference type="STRING" id="1685382.AVJ23_12840"/>
<accession>A0A0W7WI37</accession>
<comment type="caution">
    <text evidence="1">The sequence shown here is derived from an EMBL/GenBank/DDBJ whole genome shotgun (WGS) entry which is preliminary data.</text>
</comment>
<evidence type="ECO:0000313" key="2">
    <source>
        <dbReference type="Proteomes" id="UP000054396"/>
    </source>
</evidence>
<organism evidence="1 2">
    <name type="scientific">Pseudoponticoccus marisrubri</name>
    <dbReference type="NCBI Taxonomy" id="1685382"/>
    <lineage>
        <taxon>Bacteria</taxon>
        <taxon>Pseudomonadati</taxon>
        <taxon>Pseudomonadota</taxon>
        <taxon>Alphaproteobacteria</taxon>
        <taxon>Rhodobacterales</taxon>
        <taxon>Roseobacteraceae</taxon>
        <taxon>Pseudoponticoccus</taxon>
    </lineage>
</organism>
<reference evidence="1 2" key="1">
    <citation type="submission" date="2015-12" db="EMBL/GenBank/DDBJ databases">
        <authorList>
            <person name="Shamseldin A."/>
            <person name="Moawad H."/>
            <person name="Abd El-Rahim W.M."/>
            <person name="Sadowsky M.J."/>
        </authorList>
    </citation>
    <scope>NUCLEOTIDE SEQUENCE [LARGE SCALE GENOMIC DNA]</scope>
    <source>
        <strain evidence="1 2">SJ5A-1</strain>
    </source>
</reference>
<evidence type="ECO:0000313" key="1">
    <source>
        <dbReference type="EMBL" id="KUF10288.1"/>
    </source>
</evidence>
<dbReference type="EMBL" id="LPXO01000007">
    <property type="protein sequence ID" value="KUF10288.1"/>
    <property type="molecule type" value="Genomic_DNA"/>
</dbReference>
<name>A0A0W7WI37_9RHOB</name>